<comment type="caution">
    <text evidence="1">The sequence shown here is derived from an EMBL/GenBank/DDBJ whole genome shotgun (WGS) entry which is preliminary data.</text>
</comment>
<reference evidence="1" key="1">
    <citation type="submission" date="2021-02" db="EMBL/GenBank/DDBJ databases">
        <authorList>
            <consortium name="DOE Joint Genome Institute"/>
            <person name="Ahrendt S."/>
            <person name="Looney B.P."/>
            <person name="Miyauchi S."/>
            <person name="Morin E."/>
            <person name="Drula E."/>
            <person name="Courty P.E."/>
            <person name="Chicoki N."/>
            <person name="Fauchery L."/>
            <person name="Kohler A."/>
            <person name="Kuo A."/>
            <person name="Labutti K."/>
            <person name="Pangilinan J."/>
            <person name="Lipzen A."/>
            <person name="Riley R."/>
            <person name="Andreopoulos W."/>
            <person name="He G."/>
            <person name="Johnson J."/>
            <person name="Barry K.W."/>
            <person name="Grigoriev I.V."/>
            <person name="Nagy L."/>
            <person name="Hibbett D."/>
            <person name="Henrissat B."/>
            <person name="Matheny P.B."/>
            <person name="Labbe J."/>
            <person name="Martin F."/>
        </authorList>
    </citation>
    <scope>NUCLEOTIDE SEQUENCE</scope>
    <source>
        <strain evidence="1">FP105234-sp</strain>
    </source>
</reference>
<accession>A0ACB8RPM6</accession>
<dbReference type="EMBL" id="MU275951">
    <property type="protein sequence ID" value="KAI0045458.1"/>
    <property type="molecule type" value="Genomic_DNA"/>
</dbReference>
<dbReference type="Proteomes" id="UP000814033">
    <property type="component" value="Unassembled WGS sequence"/>
</dbReference>
<keyword evidence="2" id="KW-1185">Reference proteome</keyword>
<gene>
    <name evidence="1" type="ORF">FA95DRAFT_123640</name>
</gene>
<name>A0ACB8RPM6_9AGAM</name>
<proteinExistence type="predicted"/>
<evidence type="ECO:0000313" key="1">
    <source>
        <dbReference type="EMBL" id="KAI0045458.1"/>
    </source>
</evidence>
<organism evidence="1 2">
    <name type="scientific">Auriscalpium vulgare</name>
    <dbReference type="NCBI Taxonomy" id="40419"/>
    <lineage>
        <taxon>Eukaryota</taxon>
        <taxon>Fungi</taxon>
        <taxon>Dikarya</taxon>
        <taxon>Basidiomycota</taxon>
        <taxon>Agaricomycotina</taxon>
        <taxon>Agaricomycetes</taxon>
        <taxon>Russulales</taxon>
        <taxon>Auriscalpiaceae</taxon>
        <taxon>Auriscalpium</taxon>
    </lineage>
</organism>
<reference evidence="1" key="2">
    <citation type="journal article" date="2022" name="New Phytol.">
        <title>Evolutionary transition to the ectomycorrhizal habit in the genomes of a hyperdiverse lineage of mushroom-forming fungi.</title>
        <authorList>
            <person name="Looney B."/>
            <person name="Miyauchi S."/>
            <person name="Morin E."/>
            <person name="Drula E."/>
            <person name="Courty P.E."/>
            <person name="Kohler A."/>
            <person name="Kuo A."/>
            <person name="LaButti K."/>
            <person name="Pangilinan J."/>
            <person name="Lipzen A."/>
            <person name="Riley R."/>
            <person name="Andreopoulos W."/>
            <person name="He G."/>
            <person name="Johnson J."/>
            <person name="Nolan M."/>
            <person name="Tritt A."/>
            <person name="Barry K.W."/>
            <person name="Grigoriev I.V."/>
            <person name="Nagy L.G."/>
            <person name="Hibbett D."/>
            <person name="Henrissat B."/>
            <person name="Matheny P.B."/>
            <person name="Labbe J."/>
            <person name="Martin F.M."/>
        </authorList>
    </citation>
    <scope>NUCLEOTIDE SEQUENCE</scope>
    <source>
        <strain evidence="1">FP105234-sp</strain>
    </source>
</reference>
<evidence type="ECO:0000313" key="2">
    <source>
        <dbReference type="Proteomes" id="UP000814033"/>
    </source>
</evidence>
<protein>
    <submittedName>
        <fullName evidence="1">Uncharacterized protein</fullName>
    </submittedName>
</protein>
<sequence length="231" mass="25517">MDAFPARPSFARMSGQASLMNRVIKIWSGVRALELPMVWMIDSEDPPVQLPRTLQALSISALDIPSCWPAAGTVPPALHDLEVQCRREVDVELERWTSAAVITSGVLAQLRTLRIIGPSARLLPTAAVEQLAVLETLVIDNLPTIDNFALPRSLQHLGYHADGKVSEEHWQVQILLDAARSTLELRLLTATRYSSQTVLKQLEDACRARGAEFGVYAEPACFPSVRSVDWI</sequence>